<evidence type="ECO:0000313" key="6">
    <source>
        <dbReference type="Proteomes" id="UP001432046"/>
    </source>
</evidence>
<dbReference type="InterPro" id="IPR016032">
    <property type="entry name" value="Sig_transdc_resp-reg_C-effctor"/>
</dbReference>
<dbReference type="SMART" id="SM00448">
    <property type="entry name" value="REC"/>
    <property type="match status" value="1"/>
</dbReference>
<dbReference type="InterPro" id="IPR001789">
    <property type="entry name" value="Sig_transdc_resp-reg_receiver"/>
</dbReference>
<protein>
    <submittedName>
        <fullName evidence="5">Response regulator</fullName>
    </submittedName>
</protein>
<dbReference type="PANTHER" id="PTHR44591:SF25">
    <property type="entry name" value="CHEMOTAXIS TWO-COMPONENT RESPONSE REGULATOR"/>
    <property type="match status" value="1"/>
</dbReference>
<dbReference type="Proteomes" id="UP001432046">
    <property type="component" value="Chromosome"/>
</dbReference>
<reference evidence="5" key="2">
    <citation type="submission" date="2024-03" db="EMBL/GenBank/DDBJ databases">
        <authorList>
            <person name="Bromfield E.S.P."/>
            <person name="Cloutier S."/>
        </authorList>
    </citation>
    <scope>NUCLEOTIDE SEQUENCE</scope>
    <source>
        <strain evidence="5">5S5</strain>
    </source>
</reference>
<keyword evidence="1 3" id="KW-0597">Phosphoprotein</keyword>
<gene>
    <name evidence="5" type="ORF">WDK88_09500</name>
</gene>
<dbReference type="Gene3D" id="3.40.50.2300">
    <property type="match status" value="1"/>
</dbReference>
<evidence type="ECO:0000256" key="2">
    <source>
        <dbReference type="ARBA" id="ARBA00023125"/>
    </source>
</evidence>
<keyword evidence="2" id="KW-0238">DNA-binding</keyword>
<feature type="domain" description="Response regulatory" evidence="4">
    <location>
        <begin position="5"/>
        <end position="119"/>
    </location>
</feature>
<dbReference type="EMBL" id="CP147711">
    <property type="protein sequence ID" value="WXC81807.1"/>
    <property type="molecule type" value="Genomic_DNA"/>
</dbReference>
<feature type="modified residue" description="4-aspartylphosphate" evidence="3">
    <location>
        <position position="54"/>
    </location>
</feature>
<dbReference type="InterPro" id="IPR050595">
    <property type="entry name" value="Bact_response_regulator"/>
</dbReference>
<reference evidence="5" key="1">
    <citation type="journal article" date="2021" name="Int. J. Syst. Evol. Microbiol.">
        <title>Bradyrhizobium septentrionale sp. nov. (sv. septentrionale) and Bradyrhizobium quebecense sp. nov. (sv. septentrionale) associated with legumes native to Canada possess rearranged symbiosis genes and numerous insertion sequences.</title>
        <authorList>
            <person name="Bromfield E.S.P."/>
            <person name="Cloutier S."/>
        </authorList>
    </citation>
    <scope>NUCLEOTIDE SEQUENCE</scope>
    <source>
        <strain evidence="5">5S5</strain>
    </source>
</reference>
<dbReference type="PANTHER" id="PTHR44591">
    <property type="entry name" value="STRESS RESPONSE REGULATOR PROTEIN 1"/>
    <property type="match status" value="1"/>
</dbReference>
<organism evidence="5 6">
    <name type="scientific">Bradyrhizobium septentrionale</name>
    <dbReference type="NCBI Taxonomy" id="1404411"/>
    <lineage>
        <taxon>Bacteria</taxon>
        <taxon>Pseudomonadati</taxon>
        <taxon>Pseudomonadota</taxon>
        <taxon>Alphaproteobacteria</taxon>
        <taxon>Hyphomicrobiales</taxon>
        <taxon>Nitrobacteraceae</taxon>
        <taxon>Bradyrhizobium</taxon>
    </lineage>
</organism>
<accession>A0ABZ2P3M5</accession>
<keyword evidence="6" id="KW-1185">Reference proteome</keyword>
<evidence type="ECO:0000256" key="1">
    <source>
        <dbReference type="ARBA" id="ARBA00022553"/>
    </source>
</evidence>
<dbReference type="Pfam" id="PF00196">
    <property type="entry name" value="GerE"/>
    <property type="match status" value="1"/>
</dbReference>
<proteinExistence type="predicted"/>
<evidence type="ECO:0000313" key="5">
    <source>
        <dbReference type="EMBL" id="WXC81807.1"/>
    </source>
</evidence>
<evidence type="ECO:0000259" key="4">
    <source>
        <dbReference type="PROSITE" id="PS50110"/>
    </source>
</evidence>
<dbReference type="InterPro" id="IPR000792">
    <property type="entry name" value="Tscrpt_reg_LuxR_C"/>
</dbReference>
<dbReference type="Pfam" id="PF00072">
    <property type="entry name" value="Response_reg"/>
    <property type="match status" value="1"/>
</dbReference>
<dbReference type="RefSeq" id="WP_338834283.1">
    <property type="nucleotide sequence ID" value="NZ_CP147711.1"/>
</dbReference>
<dbReference type="SUPFAM" id="SSF46894">
    <property type="entry name" value="C-terminal effector domain of the bipartite response regulators"/>
    <property type="match status" value="1"/>
</dbReference>
<dbReference type="PROSITE" id="PS50110">
    <property type="entry name" value="RESPONSE_REGULATORY"/>
    <property type="match status" value="1"/>
</dbReference>
<name>A0ABZ2P3M5_9BRAD</name>
<evidence type="ECO:0000256" key="3">
    <source>
        <dbReference type="PROSITE-ProRule" id="PRU00169"/>
    </source>
</evidence>
<dbReference type="Gene3D" id="1.10.10.10">
    <property type="entry name" value="Winged helix-like DNA-binding domain superfamily/Winged helix DNA-binding domain"/>
    <property type="match status" value="1"/>
</dbReference>
<dbReference type="InterPro" id="IPR036388">
    <property type="entry name" value="WH-like_DNA-bd_sf"/>
</dbReference>
<dbReference type="SUPFAM" id="SSF52172">
    <property type="entry name" value="CheY-like"/>
    <property type="match status" value="1"/>
</dbReference>
<dbReference type="InterPro" id="IPR011006">
    <property type="entry name" value="CheY-like_superfamily"/>
</dbReference>
<sequence>MSDSTIYVIDDDDAARDGLVFLLTTSNFAVRDYHSARAFLDVIHGAAKGCVITDLSMPEMSGIDLLRQIRALGFDWPVIVVTGQGDVTLAVEALRAGATEFIEKPYDADTLLSAVAAAIKEPIGTTADARKTRVGQMLAMLSVEERRVFDGLTGGQSAASLAQDLRLSSQALEIHRANLMTKLQASSFSDLVRIALLSLAKPPAEN</sequence>
<dbReference type="SMART" id="SM00421">
    <property type="entry name" value="HTH_LUXR"/>
    <property type="match status" value="1"/>
</dbReference>